<accession>A0A182E0G6</accession>
<keyword evidence="1" id="KW-0677">Repeat</keyword>
<sequence length="527" mass="59660">MFLNGFHFRGCNEGQTWLSYPELLIFLGNRSSSPPLPFTLLRLAVTHWGWLLHTNYIRLRGLPFAAKEQDVRNFLQELDDQEAVKEAQKLDRNEINGRYIEVFSVSDAELLMMIRHGVIKGSGGDADSRYASNFVVRLRGLPYSATIDDIKEFFSGLEVADAVIDKEPGGRPSGEAFVRLATKEYAELALERSKNYMGSRYVEVFRSSADEMDNSYYAARGIPPPTSGPVPLRGISPTLDFRFRDRYGEYGRYGGPIRLSSLHPRPSPYDRPYYDRDRYYRYGARYDPEFDEAMYDPTVKVFMRGLPYSVTTLDIEEFFRPLNCAEIKLGYNEERRLSGDALVTFSTMAEAREALSRNKNNMGTRKRIAAESVVLQEKLQEVKAFEGDVVKLKEVSGIGGILETVISMDSGKSLGPQYCAFGGVEVKLYTEHSSSQLFVVWDSCTGYIELFPATNIPHPIKTVTFRTVSGAPTRLTSVPRPLYSSFAEEEEGSYASGVGGQQYYNDQYEGRQSKYGRDWGEPTRTAW</sequence>
<dbReference type="STRING" id="42157.A0A182E0G6"/>
<dbReference type="EMBL" id="UYRW01000184">
    <property type="protein sequence ID" value="VDK64199.1"/>
    <property type="molecule type" value="Genomic_DNA"/>
</dbReference>
<dbReference type="OrthoDB" id="431068at2759"/>
<feature type="domain" description="RRM" evidence="4">
    <location>
        <begin position="134"/>
        <end position="209"/>
    </location>
</feature>
<organism evidence="7">
    <name type="scientific">Onchocerca ochengi</name>
    <name type="common">Filarial nematode worm</name>
    <dbReference type="NCBI Taxonomy" id="42157"/>
    <lineage>
        <taxon>Eukaryota</taxon>
        <taxon>Metazoa</taxon>
        <taxon>Ecdysozoa</taxon>
        <taxon>Nematoda</taxon>
        <taxon>Chromadorea</taxon>
        <taxon>Rhabditida</taxon>
        <taxon>Spirurina</taxon>
        <taxon>Spiruromorpha</taxon>
        <taxon>Filarioidea</taxon>
        <taxon>Onchocercidae</taxon>
        <taxon>Onchocerca</taxon>
    </lineage>
</organism>
<keyword evidence="6" id="KW-1185">Reference proteome</keyword>
<reference evidence="7" key="1">
    <citation type="submission" date="2016-06" db="UniProtKB">
        <authorList>
            <consortium name="WormBaseParasite"/>
        </authorList>
    </citation>
    <scope>IDENTIFICATION</scope>
</reference>
<protein>
    <submittedName>
        <fullName evidence="7">RRM domain-containing protein</fullName>
    </submittedName>
</protein>
<evidence type="ECO:0000313" key="5">
    <source>
        <dbReference type="EMBL" id="VDK64199.1"/>
    </source>
</evidence>
<dbReference type="Pfam" id="PF00076">
    <property type="entry name" value="RRM_1"/>
    <property type="match status" value="2"/>
</dbReference>
<evidence type="ECO:0000313" key="6">
    <source>
        <dbReference type="Proteomes" id="UP000271087"/>
    </source>
</evidence>
<dbReference type="SUPFAM" id="SSF54928">
    <property type="entry name" value="RNA-binding domain, RBD"/>
    <property type="match status" value="3"/>
</dbReference>
<dbReference type="Proteomes" id="UP000271087">
    <property type="component" value="Unassembled WGS sequence"/>
</dbReference>
<proteinExistence type="predicted"/>
<gene>
    <name evidence="5" type="ORF">NOO_LOCUS1444</name>
</gene>
<dbReference type="CDD" id="cd12254">
    <property type="entry name" value="RRM_hnRNPH_ESRPs_RBM12_like"/>
    <property type="match status" value="1"/>
</dbReference>
<name>A0A182E0G6_ONCOC</name>
<evidence type="ECO:0000313" key="7">
    <source>
        <dbReference type="WBParaSite" id="nOo.2.0.1.t01444-RA"/>
    </source>
</evidence>
<dbReference type="InterPro" id="IPR012677">
    <property type="entry name" value="Nucleotide-bd_a/b_plait_sf"/>
</dbReference>
<dbReference type="Gene3D" id="3.30.70.330">
    <property type="match status" value="3"/>
</dbReference>
<dbReference type="GO" id="GO:0003723">
    <property type="term" value="F:RNA binding"/>
    <property type="evidence" value="ECO:0007669"/>
    <property type="project" value="UniProtKB-UniRule"/>
</dbReference>
<reference evidence="5 6" key="2">
    <citation type="submission" date="2018-08" db="EMBL/GenBank/DDBJ databases">
        <authorList>
            <person name="Laetsch R D."/>
            <person name="Stevens L."/>
            <person name="Kumar S."/>
            <person name="Blaxter L. M."/>
        </authorList>
    </citation>
    <scope>NUCLEOTIDE SEQUENCE [LARGE SCALE GENOMIC DNA]</scope>
</reference>
<evidence type="ECO:0000256" key="1">
    <source>
        <dbReference type="ARBA" id="ARBA00022737"/>
    </source>
</evidence>
<feature type="domain" description="RRM" evidence="4">
    <location>
        <begin position="299"/>
        <end position="397"/>
    </location>
</feature>
<dbReference type="InterPro" id="IPR050666">
    <property type="entry name" value="ESRP"/>
</dbReference>
<dbReference type="AlphaFoldDB" id="A0A182E0G6"/>
<evidence type="ECO:0000256" key="3">
    <source>
        <dbReference type="PROSITE-ProRule" id="PRU00176"/>
    </source>
</evidence>
<dbReference type="PANTHER" id="PTHR13976">
    <property type="entry name" value="HETEROGENEOUS NUCLEAR RIBONUCLEOPROTEIN-RELATED"/>
    <property type="match status" value="1"/>
</dbReference>
<dbReference type="SMART" id="SM00360">
    <property type="entry name" value="RRM"/>
    <property type="match status" value="2"/>
</dbReference>
<dbReference type="InterPro" id="IPR000504">
    <property type="entry name" value="RRM_dom"/>
</dbReference>
<dbReference type="PROSITE" id="PS50102">
    <property type="entry name" value="RRM"/>
    <property type="match status" value="2"/>
</dbReference>
<evidence type="ECO:0000259" key="4">
    <source>
        <dbReference type="PROSITE" id="PS50102"/>
    </source>
</evidence>
<dbReference type="InterPro" id="IPR035979">
    <property type="entry name" value="RBD_domain_sf"/>
</dbReference>
<evidence type="ECO:0000256" key="2">
    <source>
        <dbReference type="ARBA" id="ARBA00022884"/>
    </source>
</evidence>
<dbReference type="WBParaSite" id="nOo.2.0.1.t01444-RA">
    <property type="protein sequence ID" value="nOo.2.0.1.t01444-RA"/>
    <property type="gene ID" value="nOo.2.0.1.g01444"/>
</dbReference>
<keyword evidence="2 3" id="KW-0694">RNA-binding</keyword>